<evidence type="ECO:0000313" key="5">
    <source>
        <dbReference type="Proteomes" id="UP001046870"/>
    </source>
</evidence>
<evidence type="ECO:0000256" key="3">
    <source>
        <dbReference type="SAM" id="SignalP"/>
    </source>
</evidence>
<reference evidence="4" key="1">
    <citation type="submission" date="2021-01" db="EMBL/GenBank/DDBJ databases">
        <authorList>
            <person name="Zahm M."/>
            <person name="Roques C."/>
            <person name="Cabau C."/>
            <person name="Klopp C."/>
            <person name="Donnadieu C."/>
            <person name="Jouanno E."/>
            <person name="Lampietro C."/>
            <person name="Louis A."/>
            <person name="Herpin A."/>
            <person name="Echchiki A."/>
            <person name="Berthelot C."/>
            <person name="Parey E."/>
            <person name="Roest-Crollius H."/>
            <person name="Braasch I."/>
            <person name="Postlethwait J."/>
            <person name="Bobe J."/>
            <person name="Montfort J."/>
            <person name="Bouchez O."/>
            <person name="Begum T."/>
            <person name="Mejri S."/>
            <person name="Adams A."/>
            <person name="Chen W.-J."/>
            <person name="Guiguen Y."/>
        </authorList>
    </citation>
    <scope>NUCLEOTIDE SEQUENCE</scope>
    <source>
        <strain evidence="4">YG-15Mar2019-1</strain>
        <tissue evidence="4">Brain</tissue>
    </source>
</reference>
<proteinExistence type="predicted"/>
<feature type="signal peptide" evidence="3">
    <location>
        <begin position="1"/>
        <end position="20"/>
    </location>
</feature>
<evidence type="ECO:0000256" key="2">
    <source>
        <dbReference type="SAM" id="Phobius"/>
    </source>
</evidence>
<dbReference type="PANTHER" id="PTHR36464">
    <property type="entry name" value="PROTEIN BEAN1"/>
    <property type="match status" value="1"/>
</dbReference>
<dbReference type="EMBL" id="JAFDVH010000011">
    <property type="protein sequence ID" value="KAG7468553.1"/>
    <property type="molecule type" value="Genomic_DNA"/>
</dbReference>
<keyword evidence="2" id="KW-0472">Membrane</keyword>
<keyword evidence="3" id="KW-0732">Signal</keyword>
<keyword evidence="5" id="KW-1185">Reference proteome</keyword>
<gene>
    <name evidence="4" type="ORF">MATL_G00144200</name>
</gene>
<name>A0A9D3PU16_MEGAT</name>
<keyword evidence="2" id="KW-0812">Transmembrane</keyword>
<evidence type="ECO:0000313" key="4">
    <source>
        <dbReference type="EMBL" id="KAG7468553.1"/>
    </source>
</evidence>
<accession>A0A9D3PU16</accession>
<feature type="region of interest" description="Disordered" evidence="1">
    <location>
        <begin position="298"/>
        <end position="318"/>
    </location>
</feature>
<evidence type="ECO:0008006" key="6">
    <source>
        <dbReference type="Google" id="ProtNLM"/>
    </source>
</evidence>
<dbReference type="AlphaFoldDB" id="A0A9D3PU16"/>
<evidence type="ECO:0000256" key="1">
    <source>
        <dbReference type="SAM" id="MobiDB-lite"/>
    </source>
</evidence>
<dbReference type="PANTHER" id="PTHR36464:SF1">
    <property type="entry name" value="PROTEIN BEAN1"/>
    <property type="match status" value="1"/>
</dbReference>
<dbReference type="InterPro" id="IPR039352">
    <property type="entry name" value="BEAN1"/>
</dbReference>
<sequence length="318" mass="34590">MGLSLYILWAFLLLAPLVAGTSNPIQVGRNYSEAYEEITLLYRKEELRFGRCLANWLKCYYKKDCGREHMLMKLICSGVSSNQSGPAHEYPDCREGGSEASLLVSPLVVAGIVIGLVLFLSCVTIIVGSLRKDGRLRNPHMRASYAPDGFSYGGSVGELRSTCIEDFPPAFDFDSYVETLSQVNVMYPDSPPLYEECVGPGATQIYVPTDDPPPYSLTDPCQGGELPGTHAGVEMDELPGGASWVMGGVSSQHPIGLREFRQQPIASISLSALPLEEVPPYEAVVSEQNRAIPLIPTDLLKHGSSDGSPQQPVSHRIL</sequence>
<dbReference type="Proteomes" id="UP001046870">
    <property type="component" value="Chromosome 11"/>
</dbReference>
<dbReference type="OrthoDB" id="9085892at2759"/>
<comment type="caution">
    <text evidence="4">The sequence shown here is derived from an EMBL/GenBank/DDBJ whole genome shotgun (WGS) entry which is preliminary data.</text>
</comment>
<protein>
    <recommendedName>
        <fullName evidence="6">Protein BEAN1</fullName>
    </recommendedName>
</protein>
<feature type="compositionally biased region" description="Polar residues" evidence="1">
    <location>
        <begin position="305"/>
        <end position="318"/>
    </location>
</feature>
<keyword evidence="2" id="KW-1133">Transmembrane helix</keyword>
<feature type="chain" id="PRO_5038756657" description="Protein BEAN1" evidence="3">
    <location>
        <begin position="21"/>
        <end position="318"/>
    </location>
</feature>
<organism evidence="4 5">
    <name type="scientific">Megalops atlanticus</name>
    <name type="common">Tarpon</name>
    <name type="synonym">Clupea gigantea</name>
    <dbReference type="NCBI Taxonomy" id="7932"/>
    <lineage>
        <taxon>Eukaryota</taxon>
        <taxon>Metazoa</taxon>
        <taxon>Chordata</taxon>
        <taxon>Craniata</taxon>
        <taxon>Vertebrata</taxon>
        <taxon>Euteleostomi</taxon>
        <taxon>Actinopterygii</taxon>
        <taxon>Neopterygii</taxon>
        <taxon>Teleostei</taxon>
        <taxon>Elopiformes</taxon>
        <taxon>Megalopidae</taxon>
        <taxon>Megalops</taxon>
    </lineage>
</organism>
<feature type="transmembrane region" description="Helical" evidence="2">
    <location>
        <begin position="107"/>
        <end position="130"/>
    </location>
</feature>